<dbReference type="Pfam" id="PF01850">
    <property type="entry name" value="PIN"/>
    <property type="match status" value="1"/>
</dbReference>
<evidence type="ECO:0000259" key="9">
    <source>
        <dbReference type="Pfam" id="PF01850"/>
    </source>
</evidence>
<protein>
    <recommendedName>
        <fullName evidence="8">Ribonuclease VapC</fullName>
        <shortName evidence="8">RNase VapC</shortName>
        <ecNumber evidence="8">3.1.-.-</ecNumber>
    </recommendedName>
    <alternativeName>
        <fullName evidence="8">Toxin VapC</fullName>
    </alternativeName>
</protein>
<dbReference type="OrthoDB" id="5458135at2"/>
<dbReference type="CDD" id="cd18746">
    <property type="entry name" value="PIN_VapC4-5_FitB-like"/>
    <property type="match status" value="1"/>
</dbReference>
<keyword evidence="2 8" id="KW-1277">Toxin-antitoxin system</keyword>
<feature type="domain" description="PIN" evidence="9">
    <location>
        <begin position="3"/>
        <end position="123"/>
    </location>
</feature>
<accession>A0A1I4AS82</accession>
<evidence type="ECO:0000256" key="4">
    <source>
        <dbReference type="ARBA" id="ARBA00022723"/>
    </source>
</evidence>
<dbReference type="SUPFAM" id="SSF88723">
    <property type="entry name" value="PIN domain-like"/>
    <property type="match status" value="1"/>
</dbReference>
<keyword evidence="3 8" id="KW-0540">Nuclease</keyword>
<name>A0A1I4AS82_9HYPH</name>
<keyword evidence="11" id="KW-1185">Reference proteome</keyword>
<evidence type="ECO:0000256" key="2">
    <source>
        <dbReference type="ARBA" id="ARBA00022649"/>
    </source>
</evidence>
<keyword evidence="6 8" id="KW-0460">Magnesium</keyword>
<comment type="similarity">
    <text evidence="7 8">Belongs to the PINc/VapC protein family.</text>
</comment>
<evidence type="ECO:0000313" key="10">
    <source>
        <dbReference type="EMBL" id="SFK59080.1"/>
    </source>
</evidence>
<dbReference type="Gene3D" id="3.40.50.1010">
    <property type="entry name" value="5'-nuclease"/>
    <property type="match status" value="1"/>
</dbReference>
<dbReference type="AlphaFoldDB" id="A0A1I4AS82"/>
<reference evidence="10 11" key="1">
    <citation type="submission" date="2016-10" db="EMBL/GenBank/DDBJ databases">
        <authorList>
            <person name="de Groot N.N."/>
        </authorList>
    </citation>
    <scope>NUCLEOTIDE SEQUENCE [LARGE SCALE GENOMIC DNA]</scope>
    <source>
        <strain evidence="10 11">NE2</strain>
    </source>
</reference>
<dbReference type="EC" id="3.1.-.-" evidence="8"/>
<comment type="function">
    <text evidence="8">Toxic component of a toxin-antitoxin (TA) system. An RNase.</text>
</comment>
<dbReference type="RefSeq" id="WP_091683146.1">
    <property type="nucleotide sequence ID" value="NZ_FOSN01000011.1"/>
</dbReference>
<proteinExistence type="inferred from homology"/>
<dbReference type="GO" id="GO:0016787">
    <property type="term" value="F:hydrolase activity"/>
    <property type="evidence" value="ECO:0007669"/>
    <property type="project" value="UniProtKB-KW"/>
</dbReference>
<evidence type="ECO:0000256" key="3">
    <source>
        <dbReference type="ARBA" id="ARBA00022722"/>
    </source>
</evidence>
<dbReference type="InterPro" id="IPR002716">
    <property type="entry name" value="PIN_dom"/>
</dbReference>
<keyword evidence="8" id="KW-0800">Toxin</keyword>
<dbReference type="PANTHER" id="PTHR33653">
    <property type="entry name" value="RIBONUCLEASE VAPC2"/>
    <property type="match status" value="1"/>
</dbReference>
<evidence type="ECO:0000256" key="7">
    <source>
        <dbReference type="ARBA" id="ARBA00038093"/>
    </source>
</evidence>
<organism evidence="10 11">
    <name type="scientific">Methylocapsa palsarum</name>
    <dbReference type="NCBI Taxonomy" id="1612308"/>
    <lineage>
        <taxon>Bacteria</taxon>
        <taxon>Pseudomonadati</taxon>
        <taxon>Pseudomonadota</taxon>
        <taxon>Alphaproteobacteria</taxon>
        <taxon>Hyphomicrobiales</taxon>
        <taxon>Beijerinckiaceae</taxon>
        <taxon>Methylocapsa</taxon>
    </lineage>
</organism>
<evidence type="ECO:0000256" key="1">
    <source>
        <dbReference type="ARBA" id="ARBA00001946"/>
    </source>
</evidence>
<sequence length="140" mass="15309">MNVLLDTNVLSEVQRPTPDPQVLAWLDGADEDRLFISVASIAELRRGVALLDDGRRRAALAAWLAEDLPARFAERILPIDQAIAERWGDLMARSRVSGVALSVIDGFFAATALAKTLTLATRNVKDFAPFGVSLFNPFET</sequence>
<feature type="binding site" evidence="8">
    <location>
        <position position="6"/>
    </location>
    <ligand>
        <name>Mg(2+)</name>
        <dbReference type="ChEBI" id="CHEBI:18420"/>
    </ligand>
</feature>
<dbReference type="Proteomes" id="UP000198755">
    <property type="component" value="Unassembled WGS sequence"/>
</dbReference>
<comment type="cofactor">
    <cofactor evidence="1 8">
        <name>Mg(2+)</name>
        <dbReference type="ChEBI" id="CHEBI:18420"/>
    </cofactor>
</comment>
<dbReference type="STRING" id="1612308.SAMN05444581_11175"/>
<keyword evidence="4 8" id="KW-0479">Metal-binding</keyword>
<dbReference type="GO" id="GO:0000287">
    <property type="term" value="F:magnesium ion binding"/>
    <property type="evidence" value="ECO:0007669"/>
    <property type="project" value="UniProtKB-UniRule"/>
</dbReference>
<dbReference type="EMBL" id="FOSN01000011">
    <property type="protein sequence ID" value="SFK59080.1"/>
    <property type="molecule type" value="Genomic_DNA"/>
</dbReference>
<dbReference type="PANTHER" id="PTHR33653:SF1">
    <property type="entry name" value="RIBONUCLEASE VAPC2"/>
    <property type="match status" value="1"/>
</dbReference>
<evidence type="ECO:0000313" key="11">
    <source>
        <dbReference type="Proteomes" id="UP000198755"/>
    </source>
</evidence>
<gene>
    <name evidence="8" type="primary">vapC</name>
    <name evidence="10" type="ORF">SAMN05444581_11175</name>
</gene>
<dbReference type="HAMAP" id="MF_00265">
    <property type="entry name" value="VapC_Nob1"/>
    <property type="match status" value="1"/>
</dbReference>
<evidence type="ECO:0000256" key="5">
    <source>
        <dbReference type="ARBA" id="ARBA00022801"/>
    </source>
</evidence>
<feature type="binding site" evidence="8">
    <location>
        <position position="105"/>
    </location>
    <ligand>
        <name>Mg(2+)</name>
        <dbReference type="ChEBI" id="CHEBI:18420"/>
    </ligand>
</feature>
<dbReference type="InterPro" id="IPR050556">
    <property type="entry name" value="Type_II_TA_system_RNase"/>
</dbReference>
<evidence type="ECO:0000256" key="6">
    <source>
        <dbReference type="ARBA" id="ARBA00022842"/>
    </source>
</evidence>
<dbReference type="InterPro" id="IPR022907">
    <property type="entry name" value="VapC_family"/>
</dbReference>
<dbReference type="InterPro" id="IPR029060">
    <property type="entry name" value="PIN-like_dom_sf"/>
</dbReference>
<evidence type="ECO:0000256" key="8">
    <source>
        <dbReference type="HAMAP-Rule" id="MF_00265"/>
    </source>
</evidence>
<keyword evidence="5 8" id="KW-0378">Hydrolase</keyword>
<dbReference type="GO" id="GO:0004540">
    <property type="term" value="F:RNA nuclease activity"/>
    <property type="evidence" value="ECO:0007669"/>
    <property type="project" value="InterPro"/>
</dbReference>
<dbReference type="GO" id="GO:0090729">
    <property type="term" value="F:toxin activity"/>
    <property type="evidence" value="ECO:0007669"/>
    <property type="project" value="UniProtKB-KW"/>
</dbReference>